<protein>
    <recommendedName>
        <fullName evidence="3">BED-type domain-containing protein</fullName>
    </recommendedName>
</protein>
<comment type="caution">
    <text evidence="1">The sequence shown here is derived from an EMBL/GenBank/DDBJ whole genome shotgun (WGS) entry which is preliminary data.</text>
</comment>
<evidence type="ECO:0000313" key="2">
    <source>
        <dbReference type="Proteomes" id="UP000219602"/>
    </source>
</evidence>
<reference evidence="1 2" key="1">
    <citation type="journal article" date="2016" name="Environ. Microbiol.">
        <title>Effector profiles distinguish formae speciales of Fusarium oxysporum.</title>
        <authorList>
            <person name="van Dam P."/>
            <person name="Fokkens L."/>
            <person name="Schmidt S.M."/>
            <person name="Linmans J.H."/>
            <person name="Kistler H.C."/>
            <person name="Ma L.J."/>
            <person name="Rep M."/>
        </authorList>
    </citation>
    <scope>NUCLEOTIDE SEQUENCE [LARGE SCALE GENOMIC DNA]</scope>
    <source>
        <strain evidence="1 2">Forc016</strain>
    </source>
</reference>
<gene>
    <name evidence="1" type="ORF">AU210_012475</name>
</gene>
<name>A0A2H3GNY8_FUSOX</name>
<proteinExistence type="predicted"/>
<sequence>MDANVSAKRQRTLDFDFSSVPLIDLDALPDDWEIFPWNKFPGFTTSERASRQTSWVWLHGYDIQDQTSPTKRKWVCRPCLQKPKPRISDFPSAGIQNIEKHLFREHKLVDESGKRQLALGTGLKKTLRGILWRCFILILLTPKSKPSRTLSSNASTGTISRDCVLSWWSTPMFPFASRSTASFGTYSNT</sequence>
<dbReference type="AlphaFoldDB" id="A0A2H3GNY8"/>
<evidence type="ECO:0000313" key="1">
    <source>
        <dbReference type="EMBL" id="PCD26042.1"/>
    </source>
</evidence>
<organism evidence="1 2">
    <name type="scientific">Fusarium oxysporum f. sp. radicis-cucumerinum</name>
    <dbReference type="NCBI Taxonomy" id="327505"/>
    <lineage>
        <taxon>Eukaryota</taxon>
        <taxon>Fungi</taxon>
        <taxon>Dikarya</taxon>
        <taxon>Ascomycota</taxon>
        <taxon>Pezizomycotina</taxon>
        <taxon>Sordariomycetes</taxon>
        <taxon>Hypocreomycetidae</taxon>
        <taxon>Hypocreales</taxon>
        <taxon>Nectriaceae</taxon>
        <taxon>Fusarium</taxon>
        <taxon>Fusarium oxysporum species complex</taxon>
    </lineage>
</organism>
<reference evidence="1 2" key="2">
    <citation type="journal article" date="2017" name="Sci. Rep.">
        <title>A mobile pathogenicity chromosome in Fusarium oxysporum for infection of multiple cucurbit species.</title>
        <authorList>
            <person name="van Dam P."/>
            <person name="Fokkens L."/>
            <person name="Ayukawa Y."/>
            <person name="van der Gragt M."/>
            <person name="Ter Horst A."/>
            <person name="Brankovics B."/>
            <person name="Houterman P.M."/>
            <person name="Arie T."/>
            <person name="Rep M."/>
        </authorList>
    </citation>
    <scope>NUCLEOTIDE SEQUENCE [LARGE SCALE GENOMIC DNA]</scope>
    <source>
        <strain evidence="1 2">Forc016</strain>
    </source>
</reference>
<evidence type="ECO:0008006" key="3">
    <source>
        <dbReference type="Google" id="ProtNLM"/>
    </source>
</evidence>
<dbReference type="Proteomes" id="UP000219602">
    <property type="component" value="Chromosome 11"/>
</dbReference>
<dbReference type="EMBL" id="MABQ02000009">
    <property type="protein sequence ID" value="PCD26042.1"/>
    <property type="molecule type" value="Genomic_DNA"/>
</dbReference>
<accession>A0A2H3GNY8</accession>